<evidence type="ECO:0000259" key="15">
    <source>
        <dbReference type="Pfam" id="PF17801"/>
    </source>
</evidence>
<dbReference type="FunFam" id="3.20.20.70:FF:000070">
    <property type="entry name" value="Alpha-galactosidase"/>
    <property type="match status" value="1"/>
</dbReference>
<dbReference type="InterPro" id="IPR002241">
    <property type="entry name" value="Glyco_hydro_27"/>
</dbReference>
<keyword evidence="7 13" id="KW-0378">Hydrolase</keyword>
<dbReference type="GO" id="GO:0005764">
    <property type="term" value="C:lysosome"/>
    <property type="evidence" value="ECO:0007669"/>
    <property type="project" value="UniProtKB-SubCell"/>
</dbReference>
<evidence type="ECO:0000256" key="1">
    <source>
        <dbReference type="ARBA" id="ARBA00001255"/>
    </source>
</evidence>
<protein>
    <recommendedName>
        <fullName evidence="5 13">Alpha-galactosidase</fullName>
        <ecNumber evidence="13">3.2.1.-</ecNumber>
    </recommendedName>
</protein>
<comment type="subcellular location">
    <subcellularLocation>
        <location evidence="2">Lysosome</location>
    </subcellularLocation>
</comment>
<evidence type="ECO:0000256" key="6">
    <source>
        <dbReference type="ARBA" id="ARBA00022729"/>
    </source>
</evidence>
<dbReference type="GO" id="GO:0016020">
    <property type="term" value="C:membrane"/>
    <property type="evidence" value="ECO:0007669"/>
    <property type="project" value="GOC"/>
</dbReference>
<feature type="chain" id="PRO_5032357190" description="Alpha-galactosidase" evidence="14">
    <location>
        <begin position="19"/>
        <end position="421"/>
    </location>
</feature>
<keyword evidence="8" id="KW-0443">Lipid metabolism</keyword>
<dbReference type="PANTHER" id="PTHR11452">
    <property type="entry name" value="ALPHA-GALACTOSIDASE/ALPHA-N-ACETYLGALACTOSAMINIDASE"/>
    <property type="match status" value="1"/>
</dbReference>
<dbReference type="InterPro" id="IPR017853">
    <property type="entry name" value="GH"/>
</dbReference>
<dbReference type="GO" id="GO:0019377">
    <property type="term" value="P:glycolipid catabolic process"/>
    <property type="evidence" value="ECO:0007669"/>
    <property type="project" value="UniProtKB-ARBA"/>
</dbReference>
<keyword evidence="6 14" id="KW-0732">Signal</keyword>
<comment type="caution">
    <text evidence="16">The sequence shown here is derived from an EMBL/GenBank/DDBJ whole genome shotgun (WGS) entry which is preliminary data.</text>
</comment>
<evidence type="ECO:0000256" key="9">
    <source>
        <dbReference type="ARBA" id="ARBA00023157"/>
    </source>
</evidence>
<name>A0A813U907_9BILA</name>
<evidence type="ECO:0000256" key="11">
    <source>
        <dbReference type="ARBA" id="ARBA00023228"/>
    </source>
</evidence>
<dbReference type="Gene3D" id="3.20.20.70">
    <property type="entry name" value="Aldolase class I"/>
    <property type="match status" value="1"/>
</dbReference>
<sequence length="421" mass="48353">MILKILTVFIALIQITHIFSLENGLARTPPMGWMTWQRFRCVTDCKNFPDECISEKLIRDMADRMAEDGYLEAGYEYIIVDDCWLAMKRDENKRLQPDPERFPSGIRALADYVHSKGLKFGIYEDYGTLTCGGYPGSIDHLELDAQTFAEWTVDYLKLDGCYADIKLMDDGYPLMGHYLNKTNRQIVYSCSWPAYQEGTIQPNYTKIAEYCNLWRNYDDIDDHFGSLNDIIQWFASKQDNLSLVHGPGAWNDPDMLLIGNYGLSDGQSKAQMAIWSIMAAPLIMSNDLRTIKKWHSNILLNKNLISINQDRLGLMGKRILEINYIQIWSKTLVNDIVAFVFYNPLPYGTPRYISVPLKQLGLDKKDAYNFYETFSGDLIGKFNRTDFINIKVDPSGSVFACWAEPTKLASEPKTKSTLWKI</sequence>
<keyword evidence="12 13" id="KW-0326">Glycosidase</keyword>
<evidence type="ECO:0000256" key="3">
    <source>
        <dbReference type="ARBA" id="ARBA00009743"/>
    </source>
</evidence>
<keyword evidence="11" id="KW-0458">Lysosome</keyword>
<feature type="signal peptide" evidence="14">
    <location>
        <begin position="1"/>
        <end position="18"/>
    </location>
</feature>
<dbReference type="InterPro" id="IPR013780">
    <property type="entry name" value="Glyco_hydro_b"/>
</dbReference>
<feature type="domain" description="Alpha galactosidase C-terminal" evidence="15">
    <location>
        <begin position="324"/>
        <end position="398"/>
    </location>
</feature>
<dbReference type="AlphaFoldDB" id="A0A813U907"/>
<dbReference type="PANTHER" id="PTHR11452:SF83">
    <property type="entry name" value="ALPHA-GALACTOSIDASE"/>
    <property type="match status" value="1"/>
</dbReference>
<comment type="subunit">
    <text evidence="4 13">Homodimer.</text>
</comment>
<gene>
    <name evidence="16" type="ORF">OXX778_LOCUS7564</name>
</gene>
<evidence type="ECO:0000256" key="13">
    <source>
        <dbReference type="RuleBase" id="RU361168"/>
    </source>
</evidence>
<dbReference type="GO" id="GO:0016139">
    <property type="term" value="P:glycoside catabolic process"/>
    <property type="evidence" value="ECO:0007669"/>
    <property type="project" value="TreeGrafter"/>
</dbReference>
<keyword evidence="10" id="KW-0325">Glycoprotein</keyword>
<dbReference type="SUPFAM" id="SSF51445">
    <property type="entry name" value="(Trans)glycosidases"/>
    <property type="match status" value="1"/>
</dbReference>
<evidence type="ECO:0000256" key="14">
    <source>
        <dbReference type="SAM" id="SignalP"/>
    </source>
</evidence>
<dbReference type="PROSITE" id="PS00512">
    <property type="entry name" value="ALPHA_GALACTOSIDASE"/>
    <property type="match status" value="1"/>
</dbReference>
<evidence type="ECO:0000256" key="12">
    <source>
        <dbReference type="ARBA" id="ARBA00023295"/>
    </source>
</evidence>
<evidence type="ECO:0000256" key="4">
    <source>
        <dbReference type="ARBA" id="ARBA00011738"/>
    </source>
</evidence>
<dbReference type="InterPro" id="IPR041233">
    <property type="entry name" value="Melibiase_C"/>
</dbReference>
<comment type="catalytic activity">
    <reaction evidence="1">
        <text>Hydrolysis of terminal, non-reducing alpha-D-galactose residues in alpha-D-galactosides, including galactose oligosaccharides, galactomannans and galactolipids.</text>
        <dbReference type="EC" id="3.2.1.22"/>
    </reaction>
</comment>
<keyword evidence="9 13" id="KW-1015">Disulfide bond</keyword>
<dbReference type="InterPro" id="IPR000111">
    <property type="entry name" value="Glyco_hydro_27/36_CS"/>
</dbReference>
<keyword evidence="17" id="KW-1185">Reference proteome</keyword>
<accession>A0A813U907</accession>
<organism evidence="16 17">
    <name type="scientific">Brachionus calyciflorus</name>
    <dbReference type="NCBI Taxonomy" id="104777"/>
    <lineage>
        <taxon>Eukaryota</taxon>
        <taxon>Metazoa</taxon>
        <taxon>Spiralia</taxon>
        <taxon>Gnathifera</taxon>
        <taxon>Rotifera</taxon>
        <taxon>Eurotatoria</taxon>
        <taxon>Monogononta</taxon>
        <taxon>Pseudotrocha</taxon>
        <taxon>Ploima</taxon>
        <taxon>Brachionidae</taxon>
        <taxon>Brachionus</taxon>
    </lineage>
</organism>
<dbReference type="PRINTS" id="PR00740">
    <property type="entry name" value="GLHYDRLASE27"/>
</dbReference>
<evidence type="ECO:0000313" key="16">
    <source>
        <dbReference type="EMBL" id="CAF0822916.1"/>
    </source>
</evidence>
<evidence type="ECO:0000313" key="17">
    <source>
        <dbReference type="Proteomes" id="UP000663879"/>
    </source>
</evidence>
<proteinExistence type="inferred from homology"/>
<dbReference type="Gene3D" id="2.60.40.1180">
    <property type="entry name" value="Golgi alpha-mannosidase II"/>
    <property type="match status" value="1"/>
</dbReference>
<dbReference type="OrthoDB" id="5795902at2759"/>
<dbReference type="InterPro" id="IPR013785">
    <property type="entry name" value="Aldolase_TIM"/>
</dbReference>
<reference evidence="16" key="1">
    <citation type="submission" date="2021-02" db="EMBL/GenBank/DDBJ databases">
        <authorList>
            <person name="Nowell W R."/>
        </authorList>
    </citation>
    <scope>NUCLEOTIDE SEQUENCE</scope>
    <source>
        <strain evidence="16">Ploen Becks lab</strain>
    </source>
</reference>
<dbReference type="EMBL" id="CAJNOC010000973">
    <property type="protein sequence ID" value="CAF0822916.1"/>
    <property type="molecule type" value="Genomic_DNA"/>
</dbReference>
<evidence type="ECO:0000256" key="5">
    <source>
        <dbReference type="ARBA" id="ARBA00012755"/>
    </source>
</evidence>
<evidence type="ECO:0000256" key="8">
    <source>
        <dbReference type="ARBA" id="ARBA00023098"/>
    </source>
</evidence>
<dbReference type="GO" id="GO:0009311">
    <property type="term" value="P:oligosaccharide metabolic process"/>
    <property type="evidence" value="ECO:0007669"/>
    <property type="project" value="TreeGrafter"/>
</dbReference>
<dbReference type="Pfam" id="PF16499">
    <property type="entry name" value="Melibiase_2"/>
    <property type="match status" value="1"/>
</dbReference>
<dbReference type="Proteomes" id="UP000663879">
    <property type="component" value="Unassembled WGS sequence"/>
</dbReference>
<dbReference type="Pfam" id="PF17801">
    <property type="entry name" value="Melibiase_C"/>
    <property type="match status" value="1"/>
</dbReference>
<comment type="similarity">
    <text evidence="3 13">Belongs to the glycosyl hydrolase 27 family.</text>
</comment>
<evidence type="ECO:0000256" key="10">
    <source>
        <dbReference type="ARBA" id="ARBA00023180"/>
    </source>
</evidence>
<dbReference type="CDD" id="cd14792">
    <property type="entry name" value="GH27"/>
    <property type="match status" value="1"/>
</dbReference>
<evidence type="ECO:0000256" key="7">
    <source>
        <dbReference type="ARBA" id="ARBA00022801"/>
    </source>
</evidence>
<dbReference type="EC" id="3.2.1.-" evidence="13"/>
<evidence type="ECO:0000256" key="2">
    <source>
        <dbReference type="ARBA" id="ARBA00004371"/>
    </source>
</evidence>
<dbReference type="GO" id="GO:0004557">
    <property type="term" value="F:alpha-galactosidase activity"/>
    <property type="evidence" value="ECO:0007669"/>
    <property type="project" value="UniProtKB-EC"/>
</dbReference>
<dbReference type="SUPFAM" id="SSF51011">
    <property type="entry name" value="Glycosyl hydrolase domain"/>
    <property type="match status" value="1"/>
</dbReference>